<evidence type="ECO:0000313" key="9">
    <source>
        <dbReference type="Ensembl" id="ENSSPUP00000020764.1"/>
    </source>
</evidence>
<feature type="domain" description="Ig-like" evidence="8">
    <location>
        <begin position="135"/>
        <end position="223"/>
    </location>
</feature>
<feature type="signal peptide" evidence="7">
    <location>
        <begin position="1"/>
        <end position="22"/>
    </location>
</feature>
<keyword evidence="10" id="KW-1185">Reference proteome</keyword>
<dbReference type="Gene3D" id="2.60.40.10">
    <property type="entry name" value="Immunoglobulins"/>
    <property type="match status" value="2"/>
</dbReference>
<dbReference type="SUPFAM" id="SSF48726">
    <property type="entry name" value="Immunoglobulin"/>
    <property type="match status" value="2"/>
</dbReference>
<proteinExistence type="predicted"/>
<dbReference type="InterPro" id="IPR007110">
    <property type="entry name" value="Ig-like_dom"/>
</dbReference>
<evidence type="ECO:0000313" key="10">
    <source>
        <dbReference type="Proteomes" id="UP000694392"/>
    </source>
</evidence>
<dbReference type="GeneTree" id="ENSGT00950000185295"/>
<keyword evidence="3" id="KW-1015">Disulfide bond</keyword>
<accession>A0A8D0HJL7</accession>
<keyword evidence="4" id="KW-0325">Glycoprotein</keyword>
<feature type="chain" id="PRO_5035001384" description="Ig-like domain-containing protein" evidence="7">
    <location>
        <begin position="23"/>
        <end position="306"/>
    </location>
</feature>
<evidence type="ECO:0000256" key="2">
    <source>
        <dbReference type="ARBA" id="ARBA00023136"/>
    </source>
</evidence>
<dbReference type="InterPro" id="IPR051275">
    <property type="entry name" value="Cell_adhesion_signaling"/>
</dbReference>
<dbReference type="OMA" id="CLYTDSD"/>
<dbReference type="Pfam" id="PF13927">
    <property type="entry name" value="Ig_3"/>
    <property type="match status" value="1"/>
</dbReference>
<evidence type="ECO:0000256" key="4">
    <source>
        <dbReference type="ARBA" id="ARBA00023180"/>
    </source>
</evidence>
<organism evidence="9 10">
    <name type="scientific">Sphenodon punctatus</name>
    <name type="common">Tuatara</name>
    <name type="synonym">Hatteria punctata</name>
    <dbReference type="NCBI Taxonomy" id="8508"/>
    <lineage>
        <taxon>Eukaryota</taxon>
        <taxon>Metazoa</taxon>
        <taxon>Chordata</taxon>
        <taxon>Craniata</taxon>
        <taxon>Vertebrata</taxon>
        <taxon>Euteleostomi</taxon>
        <taxon>Lepidosauria</taxon>
        <taxon>Sphenodontia</taxon>
        <taxon>Sphenodontidae</taxon>
        <taxon>Sphenodon</taxon>
    </lineage>
</organism>
<reference evidence="9" key="1">
    <citation type="submission" date="2025-08" db="UniProtKB">
        <authorList>
            <consortium name="Ensembl"/>
        </authorList>
    </citation>
    <scope>IDENTIFICATION</scope>
</reference>
<dbReference type="InterPro" id="IPR036179">
    <property type="entry name" value="Ig-like_dom_sf"/>
</dbReference>
<evidence type="ECO:0000256" key="7">
    <source>
        <dbReference type="SAM" id="SignalP"/>
    </source>
</evidence>
<dbReference type="InterPro" id="IPR013783">
    <property type="entry name" value="Ig-like_fold"/>
</dbReference>
<keyword evidence="2 6" id="KW-0472">Membrane</keyword>
<evidence type="ECO:0000256" key="3">
    <source>
        <dbReference type="ARBA" id="ARBA00023157"/>
    </source>
</evidence>
<dbReference type="SMART" id="SM00409">
    <property type="entry name" value="IG"/>
    <property type="match status" value="2"/>
</dbReference>
<dbReference type="PANTHER" id="PTHR11640:SF164">
    <property type="entry name" value="MAM DOMAIN-CONTAINING GLYCOSYLPHOSPHATIDYLINOSITOL ANCHOR PROTEIN 1"/>
    <property type="match status" value="1"/>
</dbReference>
<evidence type="ECO:0000256" key="1">
    <source>
        <dbReference type="ARBA" id="ARBA00004479"/>
    </source>
</evidence>
<keyword evidence="7" id="KW-0732">Signal</keyword>
<keyword evidence="6" id="KW-1133">Transmembrane helix</keyword>
<dbReference type="GO" id="GO:0050839">
    <property type="term" value="F:cell adhesion molecule binding"/>
    <property type="evidence" value="ECO:0007669"/>
    <property type="project" value="TreeGrafter"/>
</dbReference>
<dbReference type="GO" id="GO:0005886">
    <property type="term" value="C:plasma membrane"/>
    <property type="evidence" value="ECO:0007669"/>
    <property type="project" value="TreeGrafter"/>
</dbReference>
<dbReference type="PROSITE" id="PS00290">
    <property type="entry name" value="IG_MHC"/>
    <property type="match status" value="1"/>
</dbReference>
<evidence type="ECO:0000259" key="8">
    <source>
        <dbReference type="PROSITE" id="PS50835"/>
    </source>
</evidence>
<reference evidence="9" key="2">
    <citation type="submission" date="2025-09" db="UniProtKB">
        <authorList>
            <consortium name="Ensembl"/>
        </authorList>
    </citation>
    <scope>IDENTIFICATION</scope>
</reference>
<evidence type="ECO:0000256" key="6">
    <source>
        <dbReference type="SAM" id="Phobius"/>
    </source>
</evidence>
<dbReference type="PROSITE" id="PS50835">
    <property type="entry name" value="IG_LIKE"/>
    <property type="match status" value="2"/>
</dbReference>
<dbReference type="GO" id="GO:0098609">
    <property type="term" value="P:cell-cell adhesion"/>
    <property type="evidence" value="ECO:0007669"/>
    <property type="project" value="TreeGrafter"/>
</dbReference>
<dbReference type="Ensembl" id="ENSSPUT00000022129.1">
    <property type="protein sequence ID" value="ENSSPUP00000020764.1"/>
    <property type="gene ID" value="ENSSPUG00000015950.1"/>
</dbReference>
<dbReference type="InterPro" id="IPR003598">
    <property type="entry name" value="Ig_sub2"/>
</dbReference>
<comment type="subcellular location">
    <subcellularLocation>
        <location evidence="1">Membrane</location>
        <topology evidence="1">Single-pass type I membrane protein</topology>
    </subcellularLocation>
</comment>
<dbReference type="InterPro" id="IPR003006">
    <property type="entry name" value="Ig/MHC_CS"/>
</dbReference>
<dbReference type="Proteomes" id="UP000694392">
    <property type="component" value="Unplaced"/>
</dbReference>
<keyword evidence="6" id="KW-0812">Transmembrane</keyword>
<dbReference type="PANTHER" id="PTHR11640">
    <property type="entry name" value="NEPHRIN"/>
    <property type="match status" value="1"/>
</dbReference>
<dbReference type="SMART" id="SM00408">
    <property type="entry name" value="IGc2"/>
    <property type="match status" value="2"/>
</dbReference>
<feature type="domain" description="Ig-like" evidence="8">
    <location>
        <begin position="25"/>
        <end position="128"/>
    </location>
</feature>
<dbReference type="GO" id="GO:0005911">
    <property type="term" value="C:cell-cell junction"/>
    <property type="evidence" value="ECO:0007669"/>
    <property type="project" value="TreeGrafter"/>
</dbReference>
<protein>
    <recommendedName>
        <fullName evidence="8">Ig-like domain-containing protein</fullName>
    </recommendedName>
</protein>
<dbReference type="AlphaFoldDB" id="A0A8D0HJL7"/>
<dbReference type="InterPro" id="IPR003599">
    <property type="entry name" value="Ig_sub"/>
</dbReference>
<feature type="transmembrane region" description="Helical" evidence="6">
    <location>
        <begin position="241"/>
        <end position="265"/>
    </location>
</feature>
<name>A0A8D0HJL7_SPHPU</name>
<sequence>MAPSLETPLLLMAALILPLALTGFPTIRLNDQEGPILEGSSVSLECLTDEDGEDLSGFTFQKYSKWLGTWISLDQPDRLRCWFYDVNVTREDGRLLMGIVDLQSWHAGAYRCVGSNATGNGSVSQELDLRVEYLRKIFLTRLNTWCGTVGDSVTVHEGSDLVIACMADASQTPLYEWSREGDDWIMVSHLLTLHRVSQEQAGTYVCQAQHPELPQLTASQTLQVDVERTERSYALDSFSPVMALAVAVPAVLLLLLVLALAIFILQRRAVTTKKSALEDSGQRTPIYKGSLESVPSITGDTHPLVL</sequence>
<keyword evidence="5" id="KW-0393">Immunoglobulin domain</keyword>
<evidence type="ECO:0000256" key="5">
    <source>
        <dbReference type="ARBA" id="ARBA00023319"/>
    </source>
</evidence>